<feature type="transmembrane region" description="Helical" evidence="2">
    <location>
        <begin position="256"/>
        <end position="274"/>
    </location>
</feature>
<dbReference type="PANTHER" id="PTHR47399">
    <property type="entry name" value="TRANSMEMBRANE PROTEIN 121B"/>
    <property type="match status" value="1"/>
</dbReference>
<evidence type="ECO:0000313" key="3">
    <source>
        <dbReference type="EMBL" id="GFR71756.1"/>
    </source>
</evidence>
<name>A0AAV4FFP2_9GAST</name>
<evidence type="ECO:0000256" key="2">
    <source>
        <dbReference type="SAM" id="Phobius"/>
    </source>
</evidence>
<reference evidence="3 4" key="1">
    <citation type="journal article" date="2021" name="Elife">
        <title>Chloroplast acquisition without the gene transfer in kleptoplastic sea slugs, Plakobranchus ocellatus.</title>
        <authorList>
            <person name="Maeda T."/>
            <person name="Takahashi S."/>
            <person name="Yoshida T."/>
            <person name="Shimamura S."/>
            <person name="Takaki Y."/>
            <person name="Nagai Y."/>
            <person name="Toyoda A."/>
            <person name="Suzuki Y."/>
            <person name="Arimoto A."/>
            <person name="Ishii H."/>
            <person name="Satoh N."/>
            <person name="Nishiyama T."/>
            <person name="Hasebe M."/>
            <person name="Maruyama T."/>
            <person name="Minagawa J."/>
            <person name="Obokata J."/>
            <person name="Shigenobu S."/>
        </authorList>
    </citation>
    <scope>NUCLEOTIDE SEQUENCE [LARGE SCALE GENOMIC DNA]</scope>
</reference>
<gene>
    <name evidence="3" type="ORF">ElyMa_003822200</name>
</gene>
<sequence length="361" mass="40353">MTLAGDCFVRSCLALHNTPAAVICVALSALQMAALDYYLVFMLSINHLGWLAADGVNLSLLMFCIVQARSALYKQNRDDSAKVQSLAWASWFLMSVSVSAKVCVLIAYCIKDLEEEVDTFWGANTLKTTVALGACIFLLLLITQHDAALGSEGRRYIEELTGTVVFDILDTVEILDTLFDLEKRKILWHTLEEVILVLAVVNLLLPTVPLFTLACTQFGRKKLQKRMIYLHRLLVVLIVNVPILAVRMVLWHGHSMGVSPFTLKNIVLILLTTYEFYEHKKMKFCVNEQGKYEAKCGLDIEETKNKISSQPSSVDHDRLSGTEVVPLSSGTVEGGDFKSDVKETCQYEGDFGIEARVVTFW</sequence>
<feature type="transmembrane region" description="Helical" evidence="2">
    <location>
        <begin position="228"/>
        <end position="250"/>
    </location>
</feature>
<dbReference type="InterPro" id="IPR026624">
    <property type="entry name" value="CECR6"/>
</dbReference>
<comment type="caution">
    <text evidence="3">The sequence shown here is derived from an EMBL/GenBank/DDBJ whole genome shotgun (WGS) entry which is preliminary data.</text>
</comment>
<organism evidence="3 4">
    <name type="scientific">Elysia marginata</name>
    <dbReference type="NCBI Taxonomy" id="1093978"/>
    <lineage>
        <taxon>Eukaryota</taxon>
        <taxon>Metazoa</taxon>
        <taxon>Spiralia</taxon>
        <taxon>Lophotrochozoa</taxon>
        <taxon>Mollusca</taxon>
        <taxon>Gastropoda</taxon>
        <taxon>Heterobranchia</taxon>
        <taxon>Euthyneura</taxon>
        <taxon>Panpulmonata</taxon>
        <taxon>Sacoglossa</taxon>
        <taxon>Placobranchoidea</taxon>
        <taxon>Plakobranchidae</taxon>
        <taxon>Elysia</taxon>
    </lineage>
</organism>
<accession>A0AAV4FFP2</accession>
<keyword evidence="2" id="KW-0472">Membrane</keyword>
<dbReference type="InterPro" id="IPR032776">
    <property type="entry name" value="CECR6/TMEM121"/>
</dbReference>
<proteinExistence type="inferred from homology"/>
<keyword evidence="2" id="KW-1133">Transmembrane helix</keyword>
<dbReference type="Proteomes" id="UP000762676">
    <property type="component" value="Unassembled WGS sequence"/>
</dbReference>
<dbReference type="EMBL" id="BMAT01007806">
    <property type="protein sequence ID" value="GFR71756.1"/>
    <property type="molecule type" value="Genomic_DNA"/>
</dbReference>
<feature type="transmembrane region" description="Helical" evidence="2">
    <location>
        <begin position="194"/>
        <end position="216"/>
    </location>
</feature>
<dbReference type="AlphaFoldDB" id="A0AAV4FFP2"/>
<dbReference type="PANTHER" id="PTHR47399:SF1">
    <property type="entry name" value="TRANSMEMBRANE PROTEIN 121B"/>
    <property type="match status" value="1"/>
</dbReference>
<feature type="transmembrane region" description="Helical" evidence="2">
    <location>
        <begin position="20"/>
        <end position="41"/>
    </location>
</feature>
<evidence type="ECO:0000256" key="1">
    <source>
        <dbReference type="ARBA" id="ARBA00007711"/>
    </source>
</evidence>
<keyword evidence="4" id="KW-1185">Reference proteome</keyword>
<evidence type="ECO:0000313" key="4">
    <source>
        <dbReference type="Proteomes" id="UP000762676"/>
    </source>
</evidence>
<keyword evidence="2" id="KW-0812">Transmembrane</keyword>
<protein>
    <submittedName>
        <fullName evidence="3">Cat eye syndrome critical region protein 6-like protein</fullName>
    </submittedName>
</protein>
<feature type="transmembrane region" description="Helical" evidence="2">
    <location>
        <begin position="88"/>
        <end position="108"/>
    </location>
</feature>
<dbReference type="Pfam" id="PF14997">
    <property type="entry name" value="CECR6_TMEM121"/>
    <property type="match status" value="1"/>
</dbReference>
<comment type="similarity">
    <text evidence="1">Belongs to the TMEM121 family.</text>
</comment>
<feature type="transmembrane region" description="Helical" evidence="2">
    <location>
        <begin position="120"/>
        <end position="142"/>
    </location>
</feature>